<dbReference type="GO" id="GO:0005524">
    <property type="term" value="F:ATP binding"/>
    <property type="evidence" value="ECO:0007669"/>
    <property type="project" value="UniProtKB-KW"/>
</dbReference>
<dbReference type="Pfam" id="PF00270">
    <property type="entry name" value="DEAD"/>
    <property type="match status" value="1"/>
</dbReference>
<evidence type="ECO:0000256" key="11">
    <source>
        <dbReference type="SAM" id="MobiDB-lite"/>
    </source>
</evidence>
<keyword evidence="10" id="KW-0694">RNA-binding</keyword>
<evidence type="ECO:0000256" key="3">
    <source>
        <dbReference type="ARBA" id="ARBA00012552"/>
    </source>
</evidence>
<keyword evidence="5" id="KW-0547">Nucleotide-binding</keyword>
<keyword evidence="9" id="KW-0539">Nucleus</keyword>
<dbReference type="InterPro" id="IPR011545">
    <property type="entry name" value="DEAD/DEAH_box_helicase_dom"/>
</dbReference>
<evidence type="ECO:0000256" key="5">
    <source>
        <dbReference type="ARBA" id="ARBA00022741"/>
    </source>
</evidence>
<evidence type="ECO:0000256" key="10">
    <source>
        <dbReference type="PROSITE-ProRule" id="PRU00266"/>
    </source>
</evidence>
<dbReference type="CDD" id="cd19855">
    <property type="entry name" value="DSRM_DHX9_rpt2"/>
    <property type="match status" value="1"/>
</dbReference>
<name>A0A1I8HX42_9PLAT</name>
<comment type="similarity">
    <text evidence="2">Belongs to the DEAD box helicase family. DEAH subfamily.</text>
</comment>
<accession>A0A1I8HX42</accession>
<dbReference type="Gene3D" id="1.20.120.1080">
    <property type="match status" value="1"/>
</dbReference>
<comment type="subcellular location">
    <subcellularLocation>
        <location evidence="1">Nucleus</location>
    </subcellularLocation>
</comment>
<reference evidence="16" key="1">
    <citation type="submission" date="2016-11" db="UniProtKB">
        <authorList>
            <consortium name="WormBaseParasite"/>
        </authorList>
    </citation>
    <scope>IDENTIFICATION</scope>
</reference>
<keyword evidence="8" id="KW-0067">ATP-binding</keyword>
<evidence type="ECO:0000313" key="16">
    <source>
        <dbReference type="WBParaSite" id="maker-uti_cns_0008486-snap-gene-0.4-mRNA-1"/>
    </source>
</evidence>
<feature type="domain" description="Helicase ATP-binding" evidence="13">
    <location>
        <begin position="410"/>
        <end position="576"/>
    </location>
</feature>
<keyword evidence="6" id="KW-0378">Hydrolase</keyword>
<dbReference type="InterPro" id="IPR001650">
    <property type="entry name" value="Helicase_C-like"/>
</dbReference>
<organism evidence="15 16">
    <name type="scientific">Macrostomum lignano</name>
    <dbReference type="NCBI Taxonomy" id="282301"/>
    <lineage>
        <taxon>Eukaryota</taxon>
        <taxon>Metazoa</taxon>
        <taxon>Spiralia</taxon>
        <taxon>Lophotrochozoa</taxon>
        <taxon>Platyhelminthes</taxon>
        <taxon>Rhabditophora</taxon>
        <taxon>Macrostomorpha</taxon>
        <taxon>Macrostomida</taxon>
        <taxon>Macrostomidae</taxon>
        <taxon>Macrostomum</taxon>
    </lineage>
</organism>
<dbReference type="AlphaFoldDB" id="A0A1I8HX42"/>
<dbReference type="SMART" id="SM00847">
    <property type="entry name" value="HA2"/>
    <property type="match status" value="1"/>
</dbReference>
<evidence type="ECO:0000259" key="13">
    <source>
        <dbReference type="PROSITE" id="PS51192"/>
    </source>
</evidence>
<dbReference type="Pfam" id="PF04408">
    <property type="entry name" value="WHD_HA2"/>
    <property type="match status" value="1"/>
</dbReference>
<dbReference type="GO" id="GO:0005730">
    <property type="term" value="C:nucleolus"/>
    <property type="evidence" value="ECO:0007669"/>
    <property type="project" value="TreeGrafter"/>
</dbReference>
<dbReference type="GO" id="GO:0050684">
    <property type="term" value="P:regulation of mRNA processing"/>
    <property type="evidence" value="ECO:0007669"/>
    <property type="project" value="TreeGrafter"/>
</dbReference>
<dbReference type="Pfam" id="PF07717">
    <property type="entry name" value="OB_NTP_bind"/>
    <property type="match status" value="1"/>
</dbReference>
<dbReference type="InterPro" id="IPR027417">
    <property type="entry name" value="P-loop_NTPase"/>
</dbReference>
<dbReference type="FunFam" id="3.40.50.300:FF:000677">
    <property type="entry name" value="ATP-dependent RNA helicase A"/>
    <property type="match status" value="1"/>
</dbReference>
<dbReference type="InterPro" id="IPR044445">
    <property type="entry name" value="DHX9_DSRM_1"/>
</dbReference>
<evidence type="ECO:0000256" key="7">
    <source>
        <dbReference type="ARBA" id="ARBA00022806"/>
    </source>
</evidence>
<feature type="domain" description="DRBM" evidence="12">
    <location>
        <begin position="3"/>
        <end position="72"/>
    </location>
</feature>
<dbReference type="InterPro" id="IPR014720">
    <property type="entry name" value="dsRBD_dom"/>
</dbReference>
<dbReference type="InterPro" id="IPR011709">
    <property type="entry name" value="DEAD-box_helicase_OB_fold"/>
</dbReference>
<dbReference type="CDD" id="cd19854">
    <property type="entry name" value="DSRM_DHX9_rpt1"/>
    <property type="match status" value="1"/>
</dbReference>
<dbReference type="GO" id="GO:1990904">
    <property type="term" value="C:ribonucleoprotein complex"/>
    <property type="evidence" value="ECO:0007669"/>
    <property type="project" value="TreeGrafter"/>
</dbReference>
<dbReference type="InterPro" id="IPR007502">
    <property type="entry name" value="Helicase-assoc_dom"/>
</dbReference>
<evidence type="ECO:0000256" key="4">
    <source>
        <dbReference type="ARBA" id="ARBA00022737"/>
    </source>
</evidence>
<evidence type="ECO:0000256" key="1">
    <source>
        <dbReference type="ARBA" id="ARBA00004123"/>
    </source>
</evidence>
<dbReference type="InterPro" id="IPR002464">
    <property type="entry name" value="DNA/RNA_helicase_DEAH_CS"/>
</dbReference>
<feature type="region of interest" description="Disordered" evidence="11">
    <location>
        <begin position="291"/>
        <end position="315"/>
    </location>
</feature>
<dbReference type="EC" id="3.6.4.13" evidence="3"/>
<feature type="domain" description="DRBM" evidence="12">
    <location>
        <begin position="170"/>
        <end position="243"/>
    </location>
</feature>
<dbReference type="InterPro" id="IPR044446">
    <property type="entry name" value="DHX9_DSRM_2"/>
</dbReference>
<dbReference type="SMART" id="SM00490">
    <property type="entry name" value="HELICc"/>
    <property type="match status" value="1"/>
</dbReference>
<dbReference type="GO" id="GO:0016887">
    <property type="term" value="F:ATP hydrolysis activity"/>
    <property type="evidence" value="ECO:0007669"/>
    <property type="project" value="TreeGrafter"/>
</dbReference>
<dbReference type="FunFam" id="3.40.50.300:FF:000284">
    <property type="entry name" value="probable ATP-dependent RNA helicase YTHDC2"/>
    <property type="match status" value="1"/>
</dbReference>
<dbReference type="Pfam" id="PF00271">
    <property type="entry name" value="Helicase_C"/>
    <property type="match status" value="1"/>
</dbReference>
<dbReference type="Pfam" id="PF00035">
    <property type="entry name" value="dsrm"/>
    <property type="match status" value="2"/>
</dbReference>
<dbReference type="Gene3D" id="3.30.160.20">
    <property type="match status" value="2"/>
</dbReference>
<evidence type="ECO:0000256" key="8">
    <source>
        <dbReference type="ARBA" id="ARBA00022840"/>
    </source>
</evidence>
<dbReference type="PROSITE" id="PS51192">
    <property type="entry name" value="HELICASE_ATP_BIND_1"/>
    <property type="match status" value="1"/>
</dbReference>
<dbReference type="PROSITE" id="PS50137">
    <property type="entry name" value="DS_RBD"/>
    <property type="match status" value="2"/>
</dbReference>
<dbReference type="SUPFAM" id="SSF52540">
    <property type="entry name" value="P-loop containing nucleoside triphosphate hydrolases"/>
    <property type="match status" value="1"/>
</dbReference>
<keyword evidence="15" id="KW-1185">Reference proteome</keyword>
<dbReference type="InterPro" id="IPR014001">
    <property type="entry name" value="Helicase_ATP-bd"/>
</dbReference>
<evidence type="ECO:0000313" key="15">
    <source>
        <dbReference type="Proteomes" id="UP000095280"/>
    </source>
</evidence>
<proteinExistence type="inferred from homology"/>
<dbReference type="InterPro" id="IPR048333">
    <property type="entry name" value="HA2_WH"/>
</dbReference>
<evidence type="ECO:0000256" key="9">
    <source>
        <dbReference type="ARBA" id="ARBA00023242"/>
    </source>
</evidence>
<sequence length="1250" mass="136706">MSDIKAFLYGWLGTRKYQPPAYEVRQESGRGRSRFVCDLRVDSFDYVARGSSTSKKDAQTNAARDFVAYLVRQGQMTASEVPQFTQDSLECSAIGGAGPYQKPVMAGGGPVGFQAAAADQAGIGGGGPQTGALGGPRHGYIDRIADQKRLEEAEEVDFTADIHGGWTIDNAKSRLHQYLQTTKQGKIDYHYSSIGPDHRRSFSAKMTIQCRRTNRSITAVEHGSNKQTASKACALSLVRQLFHLGDIEAYTGRSKKKRGEDVPELTLRLASEIEAQLDGLLQDLQLRPVVRPPNLDQDDAGDAADAQYPGGSDAANGDAGVSLLINYHVTDFEPSPKQRPCTLPWSPPVPNWNAWQSCNIDEGPDAFASLEEISQRLAEQFAAESANPEYQRLLAERNQLPAAAHREQLLAAVHENSVTLIRGETGSGKTTQLPQFILDDYLSSGRGAHCNIIVTQPRRISAISIADRVAAERAEPLGISVGYSVRFETVTPRPYGALQYVTVGTLLRRLEGGLRGVSHVIIDEIHERDANTDFVMAIMRDVIRANPQLRLILMSATVDTSLFTEFFNPCVCMQIDGRVHPVQSYFLEDCIEMLKFVPPPPIKRGKSGRGGGVGGAPDDPADENCNLICSDEYSAETKAAMAKISERETSFELIEALLRYIQTLPVSGAVLIFLPGWSLIFSLARHLQNHPEFGNASYTILPLHSQIPREDQRRVFEPVPDGVTKVILSTNIAESSITINDVVFVIDSCKAKVKLFTSRNNLTHYCTVWAAKSNLEQRRGRAGRTRPGFCFHLCSRARQERMEAHVTPELLRSPLHELSLMGKLLRLGPIPEFLAKTPQPPPLDAVMEAEHTLREMRALDANDELTPLGRLLARLPLEPRLGQLVVEVDAHTVIRKGPKEDPQEVHYACGSWVPLMQTCSRREYSRWSGLKKVAVQFEVQICSLRDSRKGRMLLQGCALGLARPCAAVCAAASAGDALVLAPGQRWLTGQQRGLARGTNSDHVACLVALRMFESASAGGPGRAEWMCEERGLSAPTLRATLEARNQLLGILHSSGFVGDHEIDGPEGPAAADTVGGEGFDDWGALVSLITLGLSPNVCYHKEKRKVITAEGRAALVHKSSVVASNFPDLHFPSPLFVFGEKLRTRAVSCKQLSNVTPLQYLVFGARKAVWTGGRVLLDDWIGLQVDFDTAAKLLSLRPALEALLVKACLQPESVIATTAPDERDKRLSDMFRSLSRFNAAECGVASGVAS</sequence>
<keyword evidence="7" id="KW-0347">Helicase</keyword>
<feature type="domain" description="Helicase C-terminal" evidence="14">
    <location>
        <begin position="653"/>
        <end position="826"/>
    </location>
</feature>
<dbReference type="GO" id="GO:0003724">
    <property type="term" value="F:RNA helicase activity"/>
    <property type="evidence" value="ECO:0007669"/>
    <property type="project" value="UniProtKB-EC"/>
</dbReference>
<dbReference type="SMART" id="SM00358">
    <property type="entry name" value="DSRM"/>
    <property type="match status" value="2"/>
</dbReference>
<evidence type="ECO:0000259" key="12">
    <source>
        <dbReference type="PROSITE" id="PS50137"/>
    </source>
</evidence>
<dbReference type="CDD" id="cd18791">
    <property type="entry name" value="SF2_C_RHA"/>
    <property type="match status" value="1"/>
</dbReference>
<dbReference type="SUPFAM" id="SSF54768">
    <property type="entry name" value="dsRNA-binding domain-like"/>
    <property type="match status" value="2"/>
</dbReference>
<dbReference type="GO" id="GO:0043138">
    <property type="term" value="F:3'-5' DNA helicase activity"/>
    <property type="evidence" value="ECO:0007669"/>
    <property type="project" value="TreeGrafter"/>
</dbReference>
<dbReference type="Gene3D" id="3.40.50.300">
    <property type="entry name" value="P-loop containing nucleotide triphosphate hydrolases"/>
    <property type="match status" value="2"/>
</dbReference>
<evidence type="ECO:0000256" key="2">
    <source>
        <dbReference type="ARBA" id="ARBA00008792"/>
    </source>
</evidence>
<dbReference type="PROSITE" id="PS51194">
    <property type="entry name" value="HELICASE_CTER"/>
    <property type="match status" value="1"/>
</dbReference>
<dbReference type="FunFam" id="3.30.160.20:FF:000028">
    <property type="entry name" value="ATP-dependent RNA helicase A"/>
    <property type="match status" value="1"/>
</dbReference>
<dbReference type="GO" id="GO:0045944">
    <property type="term" value="P:positive regulation of transcription by RNA polymerase II"/>
    <property type="evidence" value="ECO:0007669"/>
    <property type="project" value="TreeGrafter"/>
</dbReference>
<dbReference type="PROSITE" id="PS00690">
    <property type="entry name" value="DEAH_ATP_HELICASE"/>
    <property type="match status" value="1"/>
</dbReference>
<dbReference type="GO" id="GO:0003725">
    <property type="term" value="F:double-stranded RNA binding"/>
    <property type="evidence" value="ECO:0007669"/>
    <property type="project" value="InterPro"/>
</dbReference>
<dbReference type="PANTHER" id="PTHR18934:SF119">
    <property type="entry name" value="ATP-DEPENDENT RNA HELICASE A"/>
    <property type="match status" value="1"/>
</dbReference>
<evidence type="ECO:0000259" key="14">
    <source>
        <dbReference type="PROSITE" id="PS51194"/>
    </source>
</evidence>
<dbReference type="WBParaSite" id="maker-uti_cns_0008486-snap-gene-0.4-mRNA-1">
    <property type="protein sequence ID" value="maker-uti_cns_0008486-snap-gene-0.4-mRNA-1"/>
    <property type="gene ID" value="maker-uti_cns_0008486-snap-gene-0.4"/>
</dbReference>
<dbReference type="PANTHER" id="PTHR18934">
    <property type="entry name" value="ATP-DEPENDENT RNA HELICASE"/>
    <property type="match status" value="1"/>
</dbReference>
<evidence type="ECO:0000256" key="6">
    <source>
        <dbReference type="ARBA" id="ARBA00022801"/>
    </source>
</evidence>
<keyword evidence="4" id="KW-0677">Repeat</keyword>
<protein>
    <recommendedName>
        <fullName evidence="3">RNA helicase</fullName>
        <ecNumber evidence="3">3.6.4.13</ecNumber>
    </recommendedName>
</protein>
<dbReference type="FunFam" id="3.30.160.20:FF:000026">
    <property type="entry name" value="ATP-dependent RNA helicase A"/>
    <property type="match status" value="1"/>
</dbReference>
<dbReference type="SMART" id="SM00487">
    <property type="entry name" value="DEXDc"/>
    <property type="match status" value="1"/>
</dbReference>
<dbReference type="Proteomes" id="UP000095280">
    <property type="component" value="Unplaced"/>
</dbReference>